<proteinExistence type="inferred from homology"/>
<keyword evidence="8" id="KW-0333">Golgi apparatus</keyword>
<keyword evidence="11" id="KW-0325">Glycoprotein</keyword>
<dbReference type="CDD" id="cd23963">
    <property type="entry name" value="GT29_ST8SIA"/>
    <property type="match status" value="1"/>
</dbReference>
<evidence type="ECO:0000256" key="12">
    <source>
        <dbReference type="SAM" id="Phobius"/>
    </source>
</evidence>
<comment type="subcellular location">
    <subcellularLocation>
        <location evidence="1">Golgi apparatus membrane</location>
        <topology evidence="1">Single-pass type II membrane protein</topology>
    </subcellularLocation>
</comment>
<feature type="transmembrane region" description="Helical" evidence="12">
    <location>
        <begin position="12"/>
        <end position="33"/>
    </location>
</feature>
<reference evidence="14" key="1">
    <citation type="submission" date="2025-08" db="UniProtKB">
        <authorList>
            <consortium name="RefSeq"/>
        </authorList>
    </citation>
    <scope>IDENTIFICATION</scope>
    <source>
        <tissue evidence="14">Testes</tissue>
    </source>
</reference>
<sequence>MRKAKRLLNRYLRLPFFWFISVCLFCVLVVSLMQTHVHSSGGHNSLRIFGRHRSRNVFHAGVAAERKIYLKRIRLQRKLSKLLPTLGNWQLNKTGIMELKQQLKDHLELTQFICTKKSCPLGSKYYDTVTMHNRSMTIHKEMLELLPMESPFKTVGAMFKSCAVVGNGGILRNSSCGKKIDQSDFVFRSNLQPIQEYVRDAGSKVNFSTISQSLLSNFRYPDTYKYILNFTNFNTSKFISAFDEYKDFILWIPNSRYSSNMTFNITQLVRKTTNLQMLLYNVEHSEKIQTFWNLTRKGLSTGLILTSIGLSLCDEVNLYGFWPFPFDHKGRDLPMHYTEDLLWDTYRNFHDYPSEFILLTKLHRQGVLKLHLDKCFVDSLS</sequence>
<dbReference type="GeneID" id="102809474"/>
<dbReference type="PANTHER" id="PTHR11987">
    <property type="entry name" value="ALPHA-2,8-SIALYLTRANSFERASE"/>
    <property type="match status" value="1"/>
</dbReference>
<organism evidence="13 14">
    <name type="scientific">Saccoglossus kowalevskii</name>
    <name type="common">Acorn worm</name>
    <dbReference type="NCBI Taxonomy" id="10224"/>
    <lineage>
        <taxon>Eukaryota</taxon>
        <taxon>Metazoa</taxon>
        <taxon>Hemichordata</taxon>
        <taxon>Enteropneusta</taxon>
        <taxon>Harrimaniidae</taxon>
        <taxon>Saccoglossus</taxon>
    </lineage>
</organism>
<dbReference type="InterPro" id="IPR001675">
    <property type="entry name" value="Glyco_trans_29"/>
</dbReference>
<evidence type="ECO:0000256" key="7">
    <source>
        <dbReference type="ARBA" id="ARBA00022989"/>
    </source>
</evidence>
<evidence type="ECO:0000256" key="10">
    <source>
        <dbReference type="ARBA" id="ARBA00023157"/>
    </source>
</evidence>
<keyword evidence="9 12" id="KW-0472">Membrane</keyword>
<dbReference type="PIRSF" id="PIRSF005557">
    <property type="entry name" value="Sialyl_trans"/>
    <property type="match status" value="1"/>
</dbReference>
<evidence type="ECO:0000256" key="1">
    <source>
        <dbReference type="ARBA" id="ARBA00004323"/>
    </source>
</evidence>
<evidence type="ECO:0000256" key="3">
    <source>
        <dbReference type="ARBA" id="ARBA00022676"/>
    </source>
</evidence>
<keyword evidence="6" id="KW-0735">Signal-anchor</keyword>
<evidence type="ECO:0000256" key="5">
    <source>
        <dbReference type="ARBA" id="ARBA00022692"/>
    </source>
</evidence>
<dbReference type="PANTHER" id="PTHR11987:SF36">
    <property type="entry name" value="SIA-ALPHA-2,3-GAL-BETA-1,4-GLCNAC-R:ALPHA 2,8-SIALYLTRANSFERASE"/>
    <property type="match status" value="1"/>
</dbReference>
<dbReference type="Proteomes" id="UP000694865">
    <property type="component" value="Unplaced"/>
</dbReference>
<evidence type="ECO:0000256" key="8">
    <source>
        <dbReference type="ARBA" id="ARBA00023034"/>
    </source>
</evidence>
<evidence type="ECO:0000256" key="2">
    <source>
        <dbReference type="ARBA" id="ARBA00006003"/>
    </source>
</evidence>
<dbReference type="InterPro" id="IPR038578">
    <property type="entry name" value="GT29-like_sf"/>
</dbReference>
<keyword evidence="3" id="KW-0328">Glycosyltransferase</keyword>
<evidence type="ECO:0000313" key="13">
    <source>
        <dbReference type="Proteomes" id="UP000694865"/>
    </source>
</evidence>
<accession>A0ABM0MYY1</accession>
<dbReference type="InterPro" id="IPR012163">
    <property type="entry name" value="Sialyl_trans"/>
</dbReference>
<protein>
    <submittedName>
        <fullName evidence="14">Sia-alpha-2,3-Gal-beta-1,4-GlcNAc-R:alpha 2,8-sialyltransferase-like</fullName>
    </submittedName>
</protein>
<dbReference type="RefSeq" id="XP_006825222.1">
    <property type="nucleotide sequence ID" value="XM_006825159.1"/>
</dbReference>
<evidence type="ECO:0000256" key="6">
    <source>
        <dbReference type="ARBA" id="ARBA00022968"/>
    </source>
</evidence>
<dbReference type="Pfam" id="PF00777">
    <property type="entry name" value="Glyco_transf_29"/>
    <property type="match status" value="1"/>
</dbReference>
<evidence type="ECO:0000256" key="9">
    <source>
        <dbReference type="ARBA" id="ARBA00023136"/>
    </source>
</evidence>
<keyword evidence="4" id="KW-0808">Transferase</keyword>
<evidence type="ECO:0000313" key="14">
    <source>
        <dbReference type="RefSeq" id="XP_006825222.1"/>
    </source>
</evidence>
<evidence type="ECO:0000256" key="4">
    <source>
        <dbReference type="ARBA" id="ARBA00022679"/>
    </source>
</evidence>
<comment type="similarity">
    <text evidence="2">Belongs to the glycosyltransferase 29 family.</text>
</comment>
<keyword evidence="7 12" id="KW-1133">Transmembrane helix</keyword>
<keyword evidence="5 12" id="KW-0812">Transmembrane</keyword>
<dbReference type="InterPro" id="IPR050943">
    <property type="entry name" value="Glycosyltr_29_Sialyltrsf"/>
</dbReference>
<evidence type="ECO:0000256" key="11">
    <source>
        <dbReference type="ARBA" id="ARBA00023180"/>
    </source>
</evidence>
<name>A0ABM0MYY1_SACKO</name>
<keyword evidence="13" id="KW-1185">Reference proteome</keyword>
<gene>
    <name evidence="14" type="primary">LOC102809474</name>
</gene>
<dbReference type="Gene3D" id="3.90.1480.20">
    <property type="entry name" value="Glycosyl transferase family 29"/>
    <property type="match status" value="1"/>
</dbReference>
<keyword evidence="10" id="KW-1015">Disulfide bond</keyword>